<name>A0ACB7PAQ4_9PEZI</name>
<sequence>MPPPLLPALGHAASGATGTALSTLATYPLDLVNTRLKVQRQLQRDGSIAAADTYDGVIDAFRTIYARESGLQGFFAGLGVDLGKGVVDAGLWFGFYTWFRARRLAHRDVPHLSGFEELAVGAAAGACAKLFTTPVSNVVTRRQTASLLDSGSGTKARDLSFGETISEMRRERGVLGLWAGYSASLVLTLNPSITFFLQQVLKRALVARERWDEPGAATTFLLAAASKVVATSMTYPFQIAKARMQVSAAPDDKGDGGRPIGRDNIFATVLRIARAEGGKALYDGIGGELLKAFFSHGTTMLSKDVIHRFIVQLYFAILAILKRNPHFRARLSARIKKAREEARERYLRASSSGANEIRRGARYVKDAVDSGQNTPTNWLSAVQKKPGS</sequence>
<gene>
    <name evidence="1" type="ORF">F5144DRAFT_485911</name>
</gene>
<comment type="caution">
    <text evidence="1">The sequence shown here is derived from an EMBL/GenBank/DDBJ whole genome shotgun (WGS) entry which is preliminary data.</text>
</comment>
<evidence type="ECO:0000313" key="1">
    <source>
        <dbReference type="EMBL" id="KAH6636271.1"/>
    </source>
</evidence>
<accession>A0ACB7PAQ4</accession>
<keyword evidence="2" id="KW-1185">Reference proteome</keyword>
<organism evidence="1 2">
    <name type="scientific">Chaetomium tenue</name>
    <dbReference type="NCBI Taxonomy" id="1854479"/>
    <lineage>
        <taxon>Eukaryota</taxon>
        <taxon>Fungi</taxon>
        <taxon>Dikarya</taxon>
        <taxon>Ascomycota</taxon>
        <taxon>Pezizomycotina</taxon>
        <taxon>Sordariomycetes</taxon>
        <taxon>Sordariomycetidae</taxon>
        <taxon>Sordariales</taxon>
        <taxon>Chaetomiaceae</taxon>
        <taxon>Chaetomium</taxon>
    </lineage>
</organism>
<evidence type="ECO:0000313" key="2">
    <source>
        <dbReference type="Proteomes" id="UP000724584"/>
    </source>
</evidence>
<reference evidence="1 2" key="1">
    <citation type="journal article" date="2021" name="Nat. Commun.">
        <title>Genetic determinants of endophytism in the Arabidopsis root mycobiome.</title>
        <authorList>
            <person name="Mesny F."/>
            <person name="Miyauchi S."/>
            <person name="Thiergart T."/>
            <person name="Pickel B."/>
            <person name="Atanasova L."/>
            <person name="Karlsson M."/>
            <person name="Huettel B."/>
            <person name="Barry K.W."/>
            <person name="Haridas S."/>
            <person name="Chen C."/>
            <person name="Bauer D."/>
            <person name="Andreopoulos W."/>
            <person name="Pangilinan J."/>
            <person name="LaButti K."/>
            <person name="Riley R."/>
            <person name="Lipzen A."/>
            <person name="Clum A."/>
            <person name="Drula E."/>
            <person name="Henrissat B."/>
            <person name="Kohler A."/>
            <person name="Grigoriev I.V."/>
            <person name="Martin F.M."/>
            <person name="Hacquard S."/>
        </authorList>
    </citation>
    <scope>NUCLEOTIDE SEQUENCE [LARGE SCALE GENOMIC DNA]</scope>
    <source>
        <strain evidence="1 2">MPI-SDFR-AT-0079</strain>
    </source>
</reference>
<protein>
    <submittedName>
        <fullName evidence="1">Mitochondrial carrier domain-containing protein</fullName>
    </submittedName>
</protein>
<dbReference type="Proteomes" id="UP000724584">
    <property type="component" value="Unassembled WGS sequence"/>
</dbReference>
<dbReference type="EMBL" id="JAGIZQ010000003">
    <property type="protein sequence ID" value="KAH6636271.1"/>
    <property type="molecule type" value="Genomic_DNA"/>
</dbReference>
<proteinExistence type="predicted"/>